<gene>
    <name evidence="1" type="ORF">PSTG_04421</name>
</gene>
<reference evidence="2" key="1">
    <citation type="submission" date="2014-03" db="EMBL/GenBank/DDBJ databases">
        <title>The Genome Sequence of Puccinia striiformis f. sp. tritici PST-78.</title>
        <authorList>
            <consortium name="The Broad Institute Genome Sequencing Platform"/>
            <person name="Cuomo C."/>
            <person name="Hulbert S."/>
            <person name="Chen X."/>
            <person name="Walker B."/>
            <person name="Young S.K."/>
            <person name="Zeng Q."/>
            <person name="Gargeya S."/>
            <person name="Fitzgerald M."/>
            <person name="Haas B."/>
            <person name="Abouelleil A."/>
            <person name="Alvarado L."/>
            <person name="Arachchi H.M."/>
            <person name="Berlin A.M."/>
            <person name="Chapman S.B."/>
            <person name="Goldberg J."/>
            <person name="Griggs A."/>
            <person name="Gujja S."/>
            <person name="Hansen M."/>
            <person name="Howarth C."/>
            <person name="Imamovic A."/>
            <person name="Larimer J."/>
            <person name="McCowan C."/>
            <person name="Montmayeur A."/>
            <person name="Murphy C."/>
            <person name="Neiman D."/>
            <person name="Pearson M."/>
            <person name="Priest M."/>
            <person name="Roberts A."/>
            <person name="Saif S."/>
            <person name="Shea T."/>
            <person name="Sisk P."/>
            <person name="Sykes S."/>
            <person name="Wortman J."/>
            <person name="Nusbaum C."/>
            <person name="Birren B."/>
        </authorList>
    </citation>
    <scope>NUCLEOTIDE SEQUENCE [LARGE SCALE GENOMIC DNA]</scope>
    <source>
        <strain evidence="2">race PST-78</strain>
    </source>
</reference>
<dbReference type="Proteomes" id="UP000054564">
    <property type="component" value="Unassembled WGS sequence"/>
</dbReference>
<evidence type="ECO:0000313" key="2">
    <source>
        <dbReference type="Proteomes" id="UP000054564"/>
    </source>
</evidence>
<evidence type="ECO:0000313" key="1">
    <source>
        <dbReference type="EMBL" id="KNF02515.1"/>
    </source>
</evidence>
<name>A0A0L0VU61_9BASI</name>
<keyword evidence="2" id="KW-1185">Reference proteome</keyword>
<sequence length="81" mass="9446">MSLQFKVILDIKKSGSKIGLITNVCTTKGNHKAYIRILVCYIKKKWEYISQHLSLSINHGLRQQQLHHGERNGMNPQDQEW</sequence>
<organism evidence="1 2">
    <name type="scientific">Puccinia striiformis f. sp. tritici PST-78</name>
    <dbReference type="NCBI Taxonomy" id="1165861"/>
    <lineage>
        <taxon>Eukaryota</taxon>
        <taxon>Fungi</taxon>
        <taxon>Dikarya</taxon>
        <taxon>Basidiomycota</taxon>
        <taxon>Pucciniomycotina</taxon>
        <taxon>Pucciniomycetes</taxon>
        <taxon>Pucciniales</taxon>
        <taxon>Pucciniaceae</taxon>
        <taxon>Puccinia</taxon>
    </lineage>
</organism>
<protein>
    <submittedName>
        <fullName evidence="1">Uncharacterized protein</fullName>
    </submittedName>
</protein>
<comment type="caution">
    <text evidence="1">The sequence shown here is derived from an EMBL/GenBank/DDBJ whole genome shotgun (WGS) entry which is preliminary data.</text>
</comment>
<proteinExistence type="predicted"/>
<dbReference type="AlphaFoldDB" id="A0A0L0VU61"/>
<dbReference type="EMBL" id="AJIL01000023">
    <property type="protein sequence ID" value="KNF02515.1"/>
    <property type="molecule type" value="Genomic_DNA"/>
</dbReference>
<accession>A0A0L0VU61</accession>